<name>A0ABY4B9E2_9BACT</name>
<dbReference type="InterPro" id="IPR026444">
    <property type="entry name" value="Secre_tail"/>
</dbReference>
<dbReference type="Gene3D" id="2.60.120.200">
    <property type="match status" value="1"/>
</dbReference>
<organism evidence="2 3">
    <name type="scientific">Hymenobacter monticola</name>
    <dbReference type="NCBI Taxonomy" id="1705399"/>
    <lineage>
        <taxon>Bacteria</taxon>
        <taxon>Pseudomonadati</taxon>
        <taxon>Bacteroidota</taxon>
        <taxon>Cytophagia</taxon>
        <taxon>Cytophagales</taxon>
        <taxon>Hymenobacteraceae</taxon>
        <taxon>Hymenobacter</taxon>
    </lineage>
</organism>
<dbReference type="RefSeq" id="WP_243518628.1">
    <property type="nucleotide sequence ID" value="NZ_CP094534.1"/>
</dbReference>
<dbReference type="InterPro" id="IPR013320">
    <property type="entry name" value="ConA-like_dom_sf"/>
</dbReference>
<gene>
    <name evidence="2" type="ORF">MTP16_09165</name>
</gene>
<feature type="signal peptide" evidence="1">
    <location>
        <begin position="1"/>
        <end position="20"/>
    </location>
</feature>
<accession>A0ABY4B9E2</accession>
<sequence length="356" mass="37203">MKKKLLYVFFGCLLGHGAAAQNLNSGLLCRFPFDGNTTDATGNMSTNSATNVAYGSDRRSQPNAALQLGGGGEVWITPNGLLSFGTTGDFSFSVAFRTLSSATQAFFSNQGYYSASGSTGSGARGWSLGFDNVQVGKVFFNLVAASSYNGNLGLATQASFNDGLWHTATATVNRGTRQVVLYVDGVAQPLTYVSSRPDYGTVSGTVFQLNATASMFIDLNPGYSTSRTGFLTDANRFGLNFNGGLDEARFYNRVLTAAEAQALHTLALAAVAGRPAGAQVQVYPNPAPGGNVTVRLAPALSGAQLAVYTTLGQRVYPSVQTTAGPEVQLRGLAPGLYVLVAKGAAATLTQRFQVSE</sequence>
<evidence type="ECO:0000313" key="3">
    <source>
        <dbReference type="Proteomes" id="UP000831390"/>
    </source>
</evidence>
<dbReference type="Proteomes" id="UP000831390">
    <property type="component" value="Chromosome"/>
</dbReference>
<dbReference type="SUPFAM" id="SSF49899">
    <property type="entry name" value="Concanavalin A-like lectins/glucanases"/>
    <property type="match status" value="1"/>
</dbReference>
<feature type="chain" id="PRO_5045346109" evidence="1">
    <location>
        <begin position="21"/>
        <end position="356"/>
    </location>
</feature>
<evidence type="ECO:0000256" key="1">
    <source>
        <dbReference type="SAM" id="SignalP"/>
    </source>
</evidence>
<evidence type="ECO:0000313" key="2">
    <source>
        <dbReference type="EMBL" id="UOE35798.1"/>
    </source>
</evidence>
<dbReference type="EMBL" id="CP094534">
    <property type="protein sequence ID" value="UOE35798.1"/>
    <property type="molecule type" value="Genomic_DNA"/>
</dbReference>
<protein>
    <submittedName>
        <fullName evidence="2">T9SS type A sorting domain-containing protein</fullName>
    </submittedName>
</protein>
<keyword evidence="3" id="KW-1185">Reference proteome</keyword>
<dbReference type="NCBIfam" id="TIGR04183">
    <property type="entry name" value="Por_Secre_tail"/>
    <property type="match status" value="1"/>
</dbReference>
<proteinExistence type="predicted"/>
<reference evidence="2 3" key="1">
    <citation type="submission" date="2022-03" db="EMBL/GenBank/DDBJ databases">
        <title>Hymenobactersp. isolated from the air.</title>
        <authorList>
            <person name="Won M."/>
            <person name="Kwon S.-W."/>
        </authorList>
    </citation>
    <scope>NUCLEOTIDE SEQUENCE [LARGE SCALE GENOMIC DNA]</scope>
    <source>
        <strain evidence="2 3">KACC 22596</strain>
    </source>
</reference>
<keyword evidence="1" id="KW-0732">Signal</keyword>